<dbReference type="STRING" id="573321.SAMN04488505_104308"/>
<gene>
    <name evidence="1" type="ORF">SAMN04488505_104308</name>
</gene>
<proteinExistence type="predicted"/>
<organism evidence="1 2">
    <name type="scientific">Chitinophaga rupis</name>
    <dbReference type="NCBI Taxonomy" id="573321"/>
    <lineage>
        <taxon>Bacteria</taxon>
        <taxon>Pseudomonadati</taxon>
        <taxon>Bacteroidota</taxon>
        <taxon>Chitinophagia</taxon>
        <taxon>Chitinophagales</taxon>
        <taxon>Chitinophagaceae</taxon>
        <taxon>Chitinophaga</taxon>
    </lineage>
</organism>
<keyword evidence="2" id="KW-1185">Reference proteome</keyword>
<dbReference type="Proteomes" id="UP000198984">
    <property type="component" value="Unassembled WGS sequence"/>
</dbReference>
<reference evidence="1 2" key="1">
    <citation type="submission" date="2016-10" db="EMBL/GenBank/DDBJ databases">
        <authorList>
            <person name="de Groot N.N."/>
        </authorList>
    </citation>
    <scope>NUCLEOTIDE SEQUENCE [LARGE SCALE GENOMIC DNA]</scope>
    <source>
        <strain evidence="1 2">DSM 21039</strain>
    </source>
</reference>
<evidence type="ECO:0000313" key="2">
    <source>
        <dbReference type="Proteomes" id="UP000198984"/>
    </source>
</evidence>
<accession>A0A1H7Y3V3</accession>
<dbReference type="EMBL" id="FOBB01000004">
    <property type="protein sequence ID" value="SEM40800.1"/>
    <property type="molecule type" value="Genomic_DNA"/>
</dbReference>
<name>A0A1H7Y3V3_9BACT</name>
<protein>
    <submittedName>
        <fullName evidence="1">Uncharacterized protein</fullName>
    </submittedName>
</protein>
<dbReference type="AlphaFoldDB" id="A0A1H7Y3V3"/>
<evidence type="ECO:0000313" key="1">
    <source>
        <dbReference type="EMBL" id="SEM40800.1"/>
    </source>
</evidence>
<sequence length="66" mass="7890">MKILYAWLLVSYINCNQIRVYVCDSKSATRYHYKSDCRGLSNCKHRIISMPVEKAMKDRTLCKWEQ</sequence>